<name>A0A6A6SU86_9PLEO</name>
<feature type="region of interest" description="Disordered" evidence="1">
    <location>
        <begin position="70"/>
        <end position="183"/>
    </location>
</feature>
<evidence type="ECO:0000256" key="1">
    <source>
        <dbReference type="SAM" id="MobiDB-lite"/>
    </source>
</evidence>
<protein>
    <submittedName>
        <fullName evidence="2">Uncharacterized protein</fullName>
    </submittedName>
</protein>
<feature type="compositionally biased region" description="Gly residues" evidence="1">
    <location>
        <begin position="93"/>
        <end position="109"/>
    </location>
</feature>
<dbReference type="Proteomes" id="UP000799324">
    <property type="component" value="Unassembled WGS sequence"/>
</dbReference>
<feature type="compositionally biased region" description="Low complexity" evidence="1">
    <location>
        <begin position="166"/>
        <end position="181"/>
    </location>
</feature>
<dbReference type="OrthoDB" id="5376498at2759"/>
<organism evidence="2 3">
    <name type="scientific">Lophiostoma macrostomum CBS 122681</name>
    <dbReference type="NCBI Taxonomy" id="1314788"/>
    <lineage>
        <taxon>Eukaryota</taxon>
        <taxon>Fungi</taxon>
        <taxon>Dikarya</taxon>
        <taxon>Ascomycota</taxon>
        <taxon>Pezizomycotina</taxon>
        <taxon>Dothideomycetes</taxon>
        <taxon>Pleosporomycetidae</taxon>
        <taxon>Pleosporales</taxon>
        <taxon>Lophiostomataceae</taxon>
        <taxon>Lophiostoma</taxon>
    </lineage>
</organism>
<dbReference type="EMBL" id="MU004434">
    <property type="protein sequence ID" value="KAF2651132.1"/>
    <property type="molecule type" value="Genomic_DNA"/>
</dbReference>
<gene>
    <name evidence="2" type="ORF">K491DRAFT_104409</name>
</gene>
<feature type="region of interest" description="Disordered" evidence="1">
    <location>
        <begin position="204"/>
        <end position="240"/>
    </location>
</feature>
<sequence length="271" mass="28499">MAPPPPSPHTQTLRLKSHKTTVLLHIDPLQSFTSIKSELLAALRETGLRHADTGATIPLPDSLRAEDVTLGRPRNVNEPKAGFEVAEWEVGRQGAGGEGGEDGGIGNGVGDEDDEFNSGEAGEDEDAGEDDSVQGKGKGKAKRKLPSPTSPSPSTSNPAKRKPGRPSTTTKPPSTSLDPSTAASIAQCPKGVNLKDGAVLAFRFPGDGTGWEDTSADIDQDEDEDEDIDELAPGHADKTPKHMWGVRIASFEDGYGVENEGDVGGVREFEG</sequence>
<keyword evidence="3" id="KW-1185">Reference proteome</keyword>
<feature type="compositionally biased region" description="Acidic residues" evidence="1">
    <location>
        <begin position="214"/>
        <end position="230"/>
    </location>
</feature>
<accession>A0A6A6SU86</accession>
<evidence type="ECO:0000313" key="2">
    <source>
        <dbReference type="EMBL" id="KAF2651132.1"/>
    </source>
</evidence>
<evidence type="ECO:0000313" key="3">
    <source>
        <dbReference type="Proteomes" id="UP000799324"/>
    </source>
</evidence>
<feature type="compositionally biased region" description="Acidic residues" evidence="1">
    <location>
        <begin position="110"/>
        <end position="132"/>
    </location>
</feature>
<dbReference type="AlphaFoldDB" id="A0A6A6SU86"/>
<reference evidence="2" key="1">
    <citation type="journal article" date="2020" name="Stud. Mycol.">
        <title>101 Dothideomycetes genomes: a test case for predicting lifestyles and emergence of pathogens.</title>
        <authorList>
            <person name="Haridas S."/>
            <person name="Albert R."/>
            <person name="Binder M."/>
            <person name="Bloem J."/>
            <person name="Labutti K."/>
            <person name="Salamov A."/>
            <person name="Andreopoulos B."/>
            <person name="Baker S."/>
            <person name="Barry K."/>
            <person name="Bills G."/>
            <person name="Bluhm B."/>
            <person name="Cannon C."/>
            <person name="Castanera R."/>
            <person name="Culley D."/>
            <person name="Daum C."/>
            <person name="Ezra D."/>
            <person name="Gonzalez J."/>
            <person name="Henrissat B."/>
            <person name="Kuo A."/>
            <person name="Liang C."/>
            <person name="Lipzen A."/>
            <person name="Lutzoni F."/>
            <person name="Magnuson J."/>
            <person name="Mondo S."/>
            <person name="Nolan M."/>
            <person name="Ohm R."/>
            <person name="Pangilinan J."/>
            <person name="Park H.-J."/>
            <person name="Ramirez L."/>
            <person name="Alfaro M."/>
            <person name="Sun H."/>
            <person name="Tritt A."/>
            <person name="Yoshinaga Y."/>
            <person name="Zwiers L.-H."/>
            <person name="Turgeon B."/>
            <person name="Goodwin S."/>
            <person name="Spatafora J."/>
            <person name="Crous P."/>
            <person name="Grigoriev I."/>
        </authorList>
    </citation>
    <scope>NUCLEOTIDE SEQUENCE</scope>
    <source>
        <strain evidence="2">CBS 122681</strain>
    </source>
</reference>
<proteinExistence type="predicted"/>